<proteinExistence type="predicted"/>
<dbReference type="AlphaFoldDB" id="A0A1H5YMF7"/>
<protein>
    <recommendedName>
        <fullName evidence="3">SH3 domain-containing protein</fullName>
    </recommendedName>
</protein>
<dbReference type="Proteomes" id="UP000236731">
    <property type="component" value="Unassembled WGS sequence"/>
</dbReference>
<keyword evidence="2" id="KW-1185">Reference proteome</keyword>
<accession>A0A1H5YMF7</accession>
<sequence>MRNTYLFFTKRCILRMGMILVCSILMQIASGQVYMIQSKEGYTNIRSAANAQSTVKAKLKNNTVVLLDEATEDPIHGNWIKILYYVNRPFTFLKPEKDMNLQSGFLHKSQLVNIEDLPSPEAGEFTMSYTIAPFHKADYNLSYIDGSTTALETVNGNVYYAADCGLPKTAVKSATAVINGHKVIIPEQYLFGILHAENALTIKKYNKVYIAYQTIGDGACGNHLVWIFEGKNLVQRFIGWAY</sequence>
<evidence type="ECO:0000313" key="2">
    <source>
        <dbReference type="Proteomes" id="UP000236731"/>
    </source>
</evidence>
<evidence type="ECO:0008006" key="3">
    <source>
        <dbReference type="Google" id="ProtNLM"/>
    </source>
</evidence>
<reference evidence="2" key="1">
    <citation type="submission" date="2016-10" db="EMBL/GenBank/DDBJ databases">
        <authorList>
            <person name="Varghese N."/>
            <person name="Submissions S."/>
        </authorList>
    </citation>
    <scope>NUCLEOTIDE SEQUENCE [LARGE SCALE GENOMIC DNA]</scope>
    <source>
        <strain evidence="2">DSM 22361</strain>
    </source>
</reference>
<dbReference type="EMBL" id="FNUT01000006">
    <property type="protein sequence ID" value="SEG25339.1"/>
    <property type="molecule type" value="Genomic_DNA"/>
</dbReference>
<name>A0A1H5YMF7_9SPHI</name>
<organism evidence="1 2">
    <name type="scientific">Sphingobacterium lactis</name>
    <dbReference type="NCBI Taxonomy" id="797291"/>
    <lineage>
        <taxon>Bacteria</taxon>
        <taxon>Pseudomonadati</taxon>
        <taxon>Bacteroidota</taxon>
        <taxon>Sphingobacteriia</taxon>
        <taxon>Sphingobacteriales</taxon>
        <taxon>Sphingobacteriaceae</taxon>
        <taxon>Sphingobacterium</taxon>
    </lineage>
</organism>
<evidence type="ECO:0000313" key="1">
    <source>
        <dbReference type="EMBL" id="SEG25339.1"/>
    </source>
</evidence>
<dbReference type="RefSeq" id="WP_234993193.1">
    <property type="nucleotide sequence ID" value="NZ_FNUT01000006.1"/>
</dbReference>
<gene>
    <name evidence="1" type="ORF">SAMN05421877_10661</name>
</gene>